<evidence type="ECO:0000256" key="8">
    <source>
        <dbReference type="SAM" id="Phobius"/>
    </source>
</evidence>
<keyword evidence="11" id="KW-1185">Reference proteome</keyword>
<keyword evidence="6 8" id="KW-0472">Membrane</keyword>
<dbReference type="OMA" id="HISISEM"/>
<reference evidence="11" key="1">
    <citation type="submission" date="2015-02" db="EMBL/GenBank/DDBJ databases">
        <title>Genome sequencing for Strongylocentrotus purpuratus.</title>
        <authorList>
            <person name="Murali S."/>
            <person name="Liu Y."/>
            <person name="Vee V."/>
            <person name="English A."/>
            <person name="Wang M."/>
            <person name="Skinner E."/>
            <person name="Han Y."/>
            <person name="Muzny D.M."/>
            <person name="Worley K.C."/>
            <person name="Gibbs R.A."/>
        </authorList>
    </citation>
    <scope>NUCLEOTIDE SEQUENCE</scope>
</reference>
<evidence type="ECO:0000256" key="7">
    <source>
        <dbReference type="SAM" id="MobiDB-lite"/>
    </source>
</evidence>
<evidence type="ECO:0008006" key="12">
    <source>
        <dbReference type="Google" id="ProtNLM"/>
    </source>
</evidence>
<reference evidence="10" key="2">
    <citation type="submission" date="2021-01" db="UniProtKB">
        <authorList>
            <consortium name="EnsemblMetazoa"/>
        </authorList>
    </citation>
    <scope>IDENTIFICATION</scope>
</reference>
<feature type="transmembrane region" description="Helical" evidence="8">
    <location>
        <begin position="241"/>
        <end position="264"/>
    </location>
</feature>
<dbReference type="EnsemblMetazoa" id="XM_030985423">
    <property type="protein sequence ID" value="XP_030841283"/>
    <property type="gene ID" value="LOC593111"/>
</dbReference>
<feature type="transmembrane region" description="Helical" evidence="8">
    <location>
        <begin position="151"/>
        <end position="171"/>
    </location>
</feature>
<sequence length="488" mass="54033">MTHCFTPLLVIAPFLIALFSAPAPTSAVDPSPASPDQLALINTTFGTDAIYIFEDEEIEVNFTVLYYYGAETVTITFESESDFYYEIVNASDVEFVLTSSDEYPKTMKFNLRGRHISISEMSILMTVDEYVFNIGTVTVKTSLIPNPIYTIVNYLMLAVIIVSFVTMGTTIDLKLIWERLRRPWAVLIGMLCQFFIMPALAFGLAKALSLDNASAIGLVLDGSCPGGYLSNSLSVILDADYVLSLTMTFCSNILAMGMMPLNLFIYTTRLTDDNESLSTPFGEIAIQLVLLIIPIGIGMLIRYKWPKLQDKAMKLLKPISTIVLAITLATSLPFQLYIFDAPWNVYLAAFLLPLCGALCGSLIAKITCIKPNAAIVTISLETGVQNALMANSIIALFYPHPEAELAARVPFLIFLMTLFEGILIAAIYLPYKRFCKKPEDGADDEEKKIKDEKMKEVYTPEEMKEMKERKGDGGTAEGAYANPAFEKN</sequence>
<dbReference type="AlphaFoldDB" id="A0A7M7NVT4"/>
<feature type="transmembrane region" description="Helical" evidence="8">
    <location>
        <begin position="375"/>
        <end position="398"/>
    </location>
</feature>
<dbReference type="KEGG" id="spu:593111"/>
<evidence type="ECO:0000256" key="5">
    <source>
        <dbReference type="ARBA" id="ARBA00022989"/>
    </source>
</evidence>
<keyword evidence="5 8" id="KW-1133">Transmembrane helix</keyword>
<dbReference type="OrthoDB" id="203097at2759"/>
<comment type="similarity">
    <text evidence="2">Belongs to the bile acid:sodium symporter (BASS) (TC 2.A.28) family.</text>
</comment>
<proteinExistence type="inferred from homology"/>
<comment type="subcellular location">
    <subcellularLocation>
        <location evidence="1">Membrane</location>
        <topology evidence="1">Multi-pass membrane protein</topology>
    </subcellularLocation>
</comment>
<evidence type="ECO:0000256" key="4">
    <source>
        <dbReference type="ARBA" id="ARBA00022847"/>
    </source>
</evidence>
<dbReference type="InParanoid" id="A0A7M7NVT4"/>
<feature type="chain" id="PRO_5029701693" description="Ileal sodium/bile acid cotransporter" evidence="9">
    <location>
        <begin position="28"/>
        <end position="488"/>
    </location>
</feature>
<dbReference type="InterPro" id="IPR004710">
    <property type="entry name" value="Bilac:Na_transpt"/>
</dbReference>
<dbReference type="PANTHER" id="PTHR10361">
    <property type="entry name" value="SODIUM-BILE ACID COTRANSPORTER"/>
    <property type="match status" value="1"/>
</dbReference>
<dbReference type="Gene3D" id="1.20.1530.20">
    <property type="match status" value="1"/>
</dbReference>
<evidence type="ECO:0000313" key="11">
    <source>
        <dbReference type="Proteomes" id="UP000007110"/>
    </source>
</evidence>
<dbReference type="InterPro" id="IPR002657">
    <property type="entry name" value="BilAc:Na_symport/Acr3"/>
</dbReference>
<dbReference type="PANTHER" id="PTHR10361:SF65">
    <property type="entry name" value="ILEAL SODIUM_BILE ACID COTRANSPORTER"/>
    <property type="match status" value="1"/>
</dbReference>
<dbReference type="GeneID" id="593111"/>
<name>A0A7M7NVT4_STRPU</name>
<feature type="transmembrane region" description="Helical" evidence="8">
    <location>
        <begin position="345"/>
        <end position="363"/>
    </location>
</feature>
<organism evidence="10 11">
    <name type="scientific">Strongylocentrotus purpuratus</name>
    <name type="common">Purple sea urchin</name>
    <dbReference type="NCBI Taxonomy" id="7668"/>
    <lineage>
        <taxon>Eukaryota</taxon>
        <taxon>Metazoa</taxon>
        <taxon>Echinodermata</taxon>
        <taxon>Eleutherozoa</taxon>
        <taxon>Echinozoa</taxon>
        <taxon>Echinoidea</taxon>
        <taxon>Euechinoidea</taxon>
        <taxon>Echinacea</taxon>
        <taxon>Camarodonta</taxon>
        <taxon>Echinidea</taxon>
        <taxon>Strongylocentrotidae</taxon>
        <taxon>Strongylocentrotus</taxon>
    </lineage>
</organism>
<feature type="compositionally biased region" description="Basic and acidic residues" evidence="7">
    <location>
        <begin position="439"/>
        <end position="472"/>
    </location>
</feature>
<evidence type="ECO:0000256" key="3">
    <source>
        <dbReference type="ARBA" id="ARBA00022692"/>
    </source>
</evidence>
<keyword evidence="9" id="KW-0732">Signal</keyword>
<feature type="transmembrane region" description="Helical" evidence="8">
    <location>
        <begin position="315"/>
        <end position="339"/>
    </location>
</feature>
<feature type="transmembrane region" description="Helical" evidence="8">
    <location>
        <begin position="410"/>
        <end position="429"/>
    </location>
</feature>
<evidence type="ECO:0000256" key="2">
    <source>
        <dbReference type="ARBA" id="ARBA00006528"/>
    </source>
</evidence>
<dbReference type="Proteomes" id="UP000007110">
    <property type="component" value="Unassembled WGS sequence"/>
</dbReference>
<keyword evidence="4" id="KW-0813">Transport</keyword>
<feature type="transmembrane region" description="Helical" evidence="8">
    <location>
        <begin position="284"/>
        <end position="303"/>
    </location>
</feature>
<dbReference type="GO" id="GO:0016020">
    <property type="term" value="C:membrane"/>
    <property type="evidence" value="ECO:0007669"/>
    <property type="project" value="UniProtKB-SubCell"/>
</dbReference>
<dbReference type="RefSeq" id="XP_030841283.1">
    <property type="nucleotide sequence ID" value="XM_030985423.1"/>
</dbReference>
<accession>A0A7M7NVT4</accession>
<evidence type="ECO:0000313" key="10">
    <source>
        <dbReference type="EnsemblMetazoa" id="XP_030841283"/>
    </source>
</evidence>
<feature type="transmembrane region" description="Helical" evidence="8">
    <location>
        <begin position="183"/>
        <end position="204"/>
    </location>
</feature>
<feature type="region of interest" description="Disordered" evidence="7">
    <location>
        <begin position="439"/>
        <end position="488"/>
    </location>
</feature>
<dbReference type="GO" id="GO:0015293">
    <property type="term" value="F:symporter activity"/>
    <property type="evidence" value="ECO:0007669"/>
    <property type="project" value="UniProtKB-KW"/>
</dbReference>
<keyword evidence="3 8" id="KW-0812">Transmembrane</keyword>
<keyword evidence="4" id="KW-0769">Symport</keyword>
<evidence type="ECO:0000256" key="9">
    <source>
        <dbReference type="SAM" id="SignalP"/>
    </source>
</evidence>
<evidence type="ECO:0000256" key="1">
    <source>
        <dbReference type="ARBA" id="ARBA00004141"/>
    </source>
</evidence>
<dbReference type="InterPro" id="IPR038770">
    <property type="entry name" value="Na+/solute_symporter_sf"/>
</dbReference>
<dbReference type="Pfam" id="PF01758">
    <property type="entry name" value="SBF"/>
    <property type="match status" value="1"/>
</dbReference>
<feature type="transmembrane region" description="Helical" evidence="8">
    <location>
        <begin position="210"/>
        <end position="229"/>
    </location>
</feature>
<evidence type="ECO:0000256" key="6">
    <source>
        <dbReference type="ARBA" id="ARBA00023136"/>
    </source>
</evidence>
<feature type="signal peptide" evidence="9">
    <location>
        <begin position="1"/>
        <end position="27"/>
    </location>
</feature>
<protein>
    <recommendedName>
        <fullName evidence="12">Ileal sodium/bile acid cotransporter</fullName>
    </recommendedName>
</protein>